<gene>
    <name evidence="1" type="ORF">KP79_PYT01437</name>
</gene>
<dbReference type="EMBL" id="NEDP02004201">
    <property type="protein sequence ID" value="OWF46312.1"/>
    <property type="molecule type" value="Genomic_DNA"/>
</dbReference>
<evidence type="ECO:0000313" key="1">
    <source>
        <dbReference type="EMBL" id="OWF46312.1"/>
    </source>
</evidence>
<protein>
    <submittedName>
        <fullName evidence="1">Uncharacterized protein</fullName>
    </submittedName>
</protein>
<comment type="caution">
    <text evidence="1">The sequence shown here is derived from an EMBL/GenBank/DDBJ whole genome shotgun (WGS) entry which is preliminary data.</text>
</comment>
<reference evidence="1 2" key="1">
    <citation type="journal article" date="2017" name="Nat. Ecol. Evol.">
        <title>Scallop genome provides insights into evolution of bilaterian karyotype and development.</title>
        <authorList>
            <person name="Wang S."/>
            <person name="Zhang J."/>
            <person name="Jiao W."/>
            <person name="Li J."/>
            <person name="Xun X."/>
            <person name="Sun Y."/>
            <person name="Guo X."/>
            <person name="Huan P."/>
            <person name="Dong B."/>
            <person name="Zhang L."/>
            <person name="Hu X."/>
            <person name="Sun X."/>
            <person name="Wang J."/>
            <person name="Zhao C."/>
            <person name="Wang Y."/>
            <person name="Wang D."/>
            <person name="Huang X."/>
            <person name="Wang R."/>
            <person name="Lv J."/>
            <person name="Li Y."/>
            <person name="Zhang Z."/>
            <person name="Liu B."/>
            <person name="Lu W."/>
            <person name="Hui Y."/>
            <person name="Liang J."/>
            <person name="Zhou Z."/>
            <person name="Hou R."/>
            <person name="Li X."/>
            <person name="Liu Y."/>
            <person name="Li H."/>
            <person name="Ning X."/>
            <person name="Lin Y."/>
            <person name="Zhao L."/>
            <person name="Xing Q."/>
            <person name="Dou J."/>
            <person name="Li Y."/>
            <person name="Mao J."/>
            <person name="Guo H."/>
            <person name="Dou H."/>
            <person name="Li T."/>
            <person name="Mu C."/>
            <person name="Jiang W."/>
            <person name="Fu Q."/>
            <person name="Fu X."/>
            <person name="Miao Y."/>
            <person name="Liu J."/>
            <person name="Yu Q."/>
            <person name="Li R."/>
            <person name="Liao H."/>
            <person name="Li X."/>
            <person name="Kong Y."/>
            <person name="Jiang Z."/>
            <person name="Chourrout D."/>
            <person name="Li R."/>
            <person name="Bao Z."/>
        </authorList>
    </citation>
    <scope>NUCLEOTIDE SEQUENCE [LARGE SCALE GENOMIC DNA]</scope>
    <source>
        <strain evidence="1 2">PY_sf001</strain>
    </source>
</reference>
<sequence>MCCCPLIAIDCVQFVITMKKEGVIALLLFMIMAHDGTSLFLHRGDMKLHDEWAIRPTASTYQIGEIDIEAIINAELTGPINSGFTDVLGHLYGKRLEGLQRK</sequence>
<dbReference type="AlphaFoldDB" id="A0A210QC58"/>
<accession>A0A210QC58</accession>
<evidence type="ECO:0000313" key="2">
    <source>
        <dbReference type="Proteomes" id="UP000242188"/>
    </source>
</evidence>
<name>A0A210QC58_MIZYE</name>
<proteinExistence type="predicted"/>
<organism evidence="1 2">
    <name type="scientific">Mizuhopecten yessoensis</name>
    <name type="common">Japanese scallop</name>
    <name type="synonym">Patinopecten yessoensis</name>
    <dbReference type="NCBI Taxonomy" id="6573"/>
    <lineage>
        <taxon>Eukaryota</taxon>
        <taxon>Metazoa</taxon>
        <taxon>Spiralia</taxon>
        <taxon>Lophotrochozoa</taxon>
        <taxon>Mollusca</taxon>
        <taxon>Bivalvia</taxon>
        <taxon>Autobranchia</taxon>
        <taxon>Pteriomorphia</taxon>
        <taxon>Pectinida</taxon>
        <taxon>Pectinoidea</taxon>
        <taxon>Pectinidae</taxon>
        <taxon>Mizuhopecten</taxon>
    </lineage>
</organism>
<keyword evidence="2" id="KW-1185">Reference proteome</keyword>
<dbReference type="Proteomes" id="UP000242188">
    <property type="component" value="Unassembled WGS sequence"/>
</dbReference>